<keyword evidence="2" id="KW-0808">Transferase</keyword>
<dbReference type="Proteomes" id="UP001315686">
    <property type="component" value="Unassembled WGS sequence"/>
</dbReference>
<dbReference type="InterPro" id="IPR006342">
    <property type="entry name" value="FkbM_mtfrase"/>
</dbReference>
<dbReference type="Gene3D" id="3.40.50.150">
    <property type="entry name" value="Vaccinia Virus protein VP39"/>
    <property type="match status" value="1"/>
</dbReference>
<dbReference type="RefSeq" id="WP_327792201.1">
    <property type="nucleotide sequence ID" value="NZ_JADQAZ010000001.1"/>
</dbReference>
<evidence type="ECO:0000259" key="1">
    <source>
        <dbReference type="Pfam" id="PF05050"/>
    </source>
</evidence>
<keyword evidence="2" id="KW-0489">Methyltransferase</keyword>
<dbReference type="InterPro" id="IPR029063">
    <property type="entry name" value="SAM-dependent_MTases_sf"/>
</dbReference>
<dbReference type="SUPFAM" id="SSF53335">
    <property type="entry name" value="S-adenosyl-L-methionine-dependent methyltransferases"/>
    <property type="match status" value="1"/>
</dbReference>
<organism evidence="2 3">
    <name type="scientific">Harenicola maris</name>
    <dbReference type="NCBI Taxonomy" id="2841044"/>
    <lineage>
        <taxon>Bacteria</taxon>
        <taxon>Pseudomonadati</taxon>
        <taxon>Pseudomonadota</taxon>
        <taxon>Alphaproteobacteria</taxon>
        <taxon>Rhodobacterales</taxon>
        <taxon>Paracoccaceae</taxon>
        <taxon>Harenicola</taxon>
    </lineage>
</organism>
<gene>
    <name evidence="2" type="ORF">IV417_01175</name>
</gene>
<dbReference type="EMBL" id="JADQAZ010000001">
    <property type="protein sequence ID" value="MBT0955984.1"/>
    <property type="molecule type" value="Genomic_DNA"/>
</dbReference>
<dbReference type="GO" id="GO:0008168">
    <property type="term" value="F:methyltransferase activity"/>
    <property type="evidence" value="ECO:0007669"/>
    <property type="project" value="UniProtKB-KW"/>
</dbReference>
<sequence>MESYDLSGILVEDKFEIFTHALKRAMSRDRYEHLERRAINASLREGDKVFELGAGCGVIGVAAAKIVGAENVTSVEANPELMPTIDHIHAINDVTGIKVINALVGAEKGKQTFYLSKDFWASSLDPETPKAEREIELEVLDANSVIAQSGANVLIADIEGAEFDLFEQIDFAAIDLIVIELHPTEHNFDKVARFFDTMGKAGLYPDILNGLRPTVQIFKRLSRDA</sequence>
<evidence type="ECO:0000313" key="3">
    <source>
        <dbReference type="Proteomes" id="UP001315686"/>
    </source>
</evidence>
<dbReference type="AlphaFoldDB" id="A0AAP2CK93"/>
<dbReference type="NCBIfam" id="TIGR01444">
    <property type="entry name" value="fkbM_fam"/>
    <property type="match status" value="1"/>
</dbReference>
<name>A0AAP2CK93_9RHOB</name>
<feature type="domain" description="Methyltransferase FkbM" evidence="1">
    <location>
        <begin position="68"/>
        <end position="197"/>
    </location>
</feature>
<comment type="caution">
    <text evidence="2">The sequence shown here is derived from an EMBL/GenBank/DDBJ whole genome shotgun (WGS) entry which is preliminary data.</text>
</comment>
<dbReference type="Pfam" id="PF05050">
    <property type="entry name" value="Methyltransf_21"/>
    <property type="match status" value="1"/>
</dbReference>
<reference evidence="2 3" key="1">
    <citation type="journal article" date="2021" name="Arch. Microbiol.">
        <title>Harenicola maris gen. nov., sp. nov. isolated from the Sea of Japan shallow sediments.</title>
        <authorList>
            <person name="Romanenko L.A."/>
            <person name="Kurilenko V.V."/>
            <person name="Chernysheva N.Y."/>
            <person name="Tekutyeva L.A."/>
            <person name="Velansky P.V."/>
            <person name="Svetashev V.I."/>
            <person name="Isaeva M.P."/>
        </authorList>
    </citation>
    <scope>NUCLEOTIDE SEQUENCE [LARGE SCALE GENOMIC DNA]</scope>
    <source>
        <strain evidence="2 3">KMM 3653</strain>
    </source>
</reference>
<protein>
    <submittedName>
        <fullName evidence="2">FkbM family methyltransferase</fullName>
    </submittedName>
</protein>
<dbReference type="GO" id="GO:0032259">
    <property type="term" value="P:methylation"/>
    <property type="evidence" value="ECO:0007669"/>
    <property type="project" value="UniProtKB-KW"/>
</dbReference>
<proteinExistence type="predicted"/>
<evidence type="ECO:0000313" key="2">
    <source>
        <dbReference type="EMBL" id="MBT0955984.1"/>
    </source>
</evidence>
<keyword evidence="3" id="KW-1185">Reference proteome</keyword>
<accession>A0AAP2CK93</accession>